<dbReference type="Gene3D" id="3.40.190.150">
    <property type="entry name" value="Bordetella uptake gene, domain 1"/>
    <property type="match status" value="1"/>
</dbReference>
<comment type="similarity">
    <text evidence="1">Belongs to the UPF0065 (bug) family.</text>
</comment>
<evidence type="ECO:0000313" key="3">
    <source>
        <dbReference type="EMBL" id="OZI34321.1"/>
    </source>
</evidence>
<feature type="chain" id="PRO_5013374502" description="ABC transporter substrate-binding protein" evidence="2">
    <location>
        <begin position="34"/>
        <end position="336"/>
    </location>
</feature>
<feature type="signal peptide" evidence="2">
    <location>
        <begin position="1"/>
        <end position="33"/>
    </location>
</feature>
<evidence type="ECO:0000313" key="4">
    <source>
        <dbReference type="Proteomes" id="UP000216020"/>
    </source>
</evidence>
<dbReference type="PIRSF" id="PIRSF017082">
    <property type="entry name" value="YflP"/>
    <property type="match status" value="1"/>
</dbReference>
<dbReference type="InterPro" id="IPR006311">
    <property type="entry name" value="TAT_signal"/>
</dbReference>
<name>A0A261SB67_9BORD</name>
<dbReference type="RefSeq" id="WP_094853319.1">
    <property type="nucleotide sequence ID" value="NZ_NEVM01000002.1"/>
</dbReference>
<dbReference type="CDD" id="cd07012">
    <property type="entry name" value="PBP2_Bug_TTT"/>
    <property type="match status" value="1"/>
</dbReference>
<dbReference type="SUPFAM" id="SSF53850">
    <property type="entry name" value="Periplasmic binding protein-like II"/>
    <property type="match status" value="1"/>
</dbReference>
<protein>
    <recommendedName>
        <fullName evidence="5">ABC transporter substrate-binding protein</fullName>
    </recommendedName>
</protein>
<dbReference type="InterPro" id="IPR005064">
    <property type="entry name" value="BUG"/>
</dbReference>
<dbReference type="PANTHER" id="PTHR42928">
    <property type="entry name" value="TRICARBOXYLATE-BINDING PROTEIN"/>
    <property type="match status" value="1"/>
</dbReference>
<dbReference type="OrthoDB" id="8626215at2"/>
<reference evidence="4" key="1">
    <citation type="submission" date="2017-05" db="EMBL/GenBank/DDBJ databases">
        <title>Complete and WGS of Bordetella genogroups.</title>
        <authorList>
            <person name="Spilker T."/>
            <person name="Lipuma J."/>
        </authorList>
    </citation>
    <scope>NUCLEOTIDE SEQUENCE [LARGE SCALE GENOMIC DNA]</scope>
    <source>
        <strain evidence="4">AU16122</strain>
    </source>
</reference>
<dbReference type="InterPro" id="IPR042100">
    <property type="entry name" value="Bug_dom1"/>
</dbReference>
<dbReference type="Gene3D" id="3.40.190.10">
    <property type="entry name" value="Periplasmic binding protein-like II"/>
    <property type="match status" value="1"/>
</dbReference>
<accession>A0A261SB67</accession>
<comment type="caution">
    <text evidence="3">The sequence shown here is derived from an EMBL/GenBank/DDBJ whole genome shotgun (WGS) entry which is preliminary data.</text>
</comment>
<dbReference type="PROSITE" id="PS51318">
    <property type="entry name" value="TAT"/>
    <property type="match status" value="1"/>
</dbReference>
<dbReference type="Pfam" id="PF03401">
    <property type="entry name" value="TctC"/>
    <property type="match status" value="1"/>
</dbReference>
<gene>
    <name evidence="3" type="ORF">CAL29_12375</name>
</gene>
<dbReference type="PANTHER" id="PTHR42928:SF5">
    <property type="entry name" value="BLR1237 PROTEIN"/>
    <property type="match status" value="1"/>
</dbReference>
<dbReference type="EMBL" id="NEVM01000002">
    <property type="protein sequence ID" value="OZI34321.1"/>
    <property type="molecule type" value="Genomic_DNA"/>
</dbReference>
<evidence type="ECO:0008006" key="5">
    <source>
        <dbReference type="Google" id="ProtNLM"/>
    </source>
</evidence>
<organism evidence="3 4">
    <name type="scientific">Bordetella genomosp. 10</name>
    <dbReference type="NCBI Taxonomy" id="1416804"/>
    <lineage>
        <taxon>Bacteria</taxon>
        <taxon>Pseudomonadati</taxon>
        <taxon>Pseudomonadota</taxon>
        <taxon>Betaproteobacteria</taxon>
        <taxon>Burkholderiales</taxon>
        <taxon>Alcaligenaceae</taxon>
        <taxon>Bordetella</taxon>
    </lineage>
</organism>
<keyword evidence="2" id="KW-0732">Signal</keyword>
<proteinExistence type="inferred from homology"/>
<sequence>MNHPRRHALKALSGLLGAAALPLSLSLPRSALARSDPYPAGPVNVIVPYGAGGSTDILARLLVGDVSDRLHGNFIVENKAGAAGNIGTRQVAVSRPDGSTLLYSTATPFCINPYVYKTLPFDPDHDFAAISRTAKLPLVLVVPASLGIANVQDFIAYLRKDPTQRSFSSYGVGASSHIAGATFARAIGAPGILHVPYKDMTAMSDLAAGRNTFHIDAWSAVDPLVKSGKLVALAVSSKEPLPWAPQLPTIASVTRTDYEIVTWHGVFAPRKTPDSVVTLLNQEFQKSIDKPKVQQVYAEQGFLLYPPATPKEVAAFVQQDKARWKGYVEAAGITPS</sequence>
<evidence type="ECO:0000256" key="1">
    <source>
        <dbReference type="ARBA" id="ARBA00006987"/>
    </source>
</evidence>
<dbReference type="AlphaFoldDB" id="A0A261SB67"/>
<keyword evidence="4" id="KW-1185">Reference proteome</keyword>
<dbReference type="Proteomes" id="UP000216020">
    <property type="component" value="Unassembled WGS sequence"/>
</dbReference>
<evidence type="ECO:0000256" key="2">
    <source>
        <dbReference type="SAM" id="SignalP"/>
    </source>
</evidence>